<dbReference type="Gramene" id="TraesJAG4A03G02019350.1">
    <property type="protein sequence ID" value="TraesJAG4A03G02019350.1"/>
    <property type="gene ID" value="TraesJAG4A03G02019350"/>
</dbReference>
<dbReference type="PROSITE" id="PS00107">
    <property type="entry name" value="PROTEIN_KINASE_ATP"/>
    <property type="match status" value="1"/>
</dbReference>
<evidence type="ECO:0000256" key="12">
    <source>
        <dbReference type="ARBA" id="ARBA00023136"/>
    </source>
</evidence>
<dbReference type="InterPro" id="IPR056789">
    <property type="entry name" value="LRR_R13L1-DRL21"/>
</dbReference>
<dbReference type="RefSeq" id="XP_044362307.1">
    <property type="nucleotide sequence ID" value="XM_044506372.1"/>
</dbReference>
<dbReference type="Gramene" id="TraesPARA_EIv1.0_1301350.3">
    <property type="protein sequence ID" value="TraesPARA_EIv1.0_1301350.3.CDS"/>
    <property type="gene ID" value="TraesPARA_EIv1.0_1301350"/>
</dbReference>
<dbReference type="GO" id="GO:0043531">
    <property type="term" value="F:ADP binding"/>
    <property type="evidence" value="ECO:0007669"/>
    <property type="project" value="InterPro"/>
</dbReference>
<evidence type="ECO:0000313" key="17">
    <source>
        <dbReference type="EnsemblPlants" id="TraesCS4A02G026300.1"/>
    </source>
</evidence>
<dbReference type="Gramene" id="TraesKAR4A01G0012360.1">
    <property type="protein sequence ID" value="cds.TraesKAR4A01G0012360.1"/>
    <property type="gene ID" value="TraesKAR4A01G0012360"/>
</dbReference>
<dbReference type="Gramene" id="TraesMAC4A03G02011690.2">
    <property type="protein sequence ID" value="TraesMAC4A03G02011690.2"/>
    <property type="gene ID" value="TraesMAC4A03G02011690"/>
</dbReference>
<reference evidence="17" key="2">
    <citation type="submission" date="2018-10" db="UniProtKB">
        <authorList>
            <consortium name="EnsemblPlants"/>
        </authorList>
    </citation>
    <scope>IDENTIFICATION</scope>
</reference>
<dbReference type="PROSITE" id="PS00108">
    <property type="entry name" value="PROTEIN_KINASE_ST"/>
    <property type="match status" value="1"/>
</dbReference>
<dbReference type="GO" id="GO:0005886">
    <property type="term" value="C:plasma membrane"/>
    <property type="evidence" value="ECO:0007669"/>
    <property type="project" value="UniProtKB-SubCell"/>
</dbReference>
<dbReference type="Gramene" id="TraesJAG4A03G02019350.3">
    <property type="protein sequence ID" value="TraesJAG4A03G02019350.3"/>
    <property type="gene ID" value="TraesJAG4A03G02019350"/>
</dbReference>
<dbReference type="Gramene" id="TraesROB_scaffold_141430_01G000100.1">
    <property type="protein sequence ID" value="TraesROB_scaffold_141430_01G000100.1"/>
    <property type="gene ID" value="TraesROB_scaffold_141430_01G000100"/>
</dbReference>
<dbReference type="InterPro" id="IPR058922">
    <property type="entry name" value="WHD_DRP"/>
</dbReference>
<dbReference type="Gramene" id="TraesPARA_EIv1.0_1301350.4">
    <property type="protein sequence ID" value="TraesPARA_EIv1.0_1301350.4.CDS"/>
    <property type="gene ID" value="TraesPARA_EIv1.0_1301350"/>
</dbReference>
<dbReference type="PANTHER" id="PTHR45707:SF46">
    <property type="entry name" value="PROTEIN KINASE DOMAIN-CONTAINING PROTEIN"/>
    <property type="match status" value="1"/>
</dbReference>
<dbReference type="RefSeq" id="XP_044362305.1">
    <property type="nucleotide sequence ID" value="XM_044506370.1"/>
</dbReference>
<dbReference type="Proteomes" id="UP000019116">
    <property type="component" value="Chromosome 4A"/>
</dbReference>
<dbReference type="InterPro" id="IPR002182">
    <property type="entry name" value="NB-ARC"/>
</dbReference>
<dbReference type="Gramene" id="TraesCAD_scaffold_135355_01G000100.1">
    <property type="protein sequence ID" value="TraesCAD_scaffold_135355_01G000100.1"/>
    <property type="gene ID" value="TraesCAD_scaffold_135355_01G000100"/>
</dbReference>
<keyword evidence="5" id="KW-0812">Transmembrane</keyword>
<evidence type="ECO:0000256" key="13">
    <source>
        <dbReference type="ARBA" id="ARBA00047899"/>
    </source>
</evidence>
<dbReference type="PaxDb" id="4565-Traes_4AS_145927471.3"/>
<keyword evidence="6" id="KW-0677">Repeat</keyword>
<dbReference type="InterPro" id="IPR017441">
    <property type="entry name" value="Protein_kinase_ATP_BS"/>
</dbReference>
<dbReference type="Pfam" id="PF00931">
    <property type="entry name" value="NB-ARC"/>
    <property type="match status" value="1"/>
</dbReference>
<dbReference type="OrthoDB" id="5986190at2759"/>
<dbReference type="EC" id="2.7.11.1" evidence="2"/>
<dbReference type="Gramene" id="TraesJUL4A03G02031020.1">
    <property type="protein sequence ID" value="TraesJUL4A03G02031020.1"/>
    <property type="gene ID" value="TraesJUL4A03G02031020"/>
</dbReference>
<name>A0A3B6HQV4_WHEAT</name>
<dbReference type="InterPro" id="IPR011009">
    <property type="entry name" value="Kinase-like_dom_sf"/>
</dbReference>
<dbReference type="Gene3D" id="3.30.200.20">
    <property type="entry name" value="Phosphorylase Kinase, domain 1"/>
    <property type="match status" value="1"/>
</dbReference>
<dbReference type="PROSITE" id="PS50011">
    <property type="entry name" value="PROTEIN_KINASE_DOM"/>
    <property type="match status" value="1"/>
</dbReference>
<evidence type="ECO:0000256" key="3">
    <source>
        <dbReference type="ARBA" id="ARBA00022527"/>
    </source>
</evidence>
<dbReference type="PRINTS" id="PR00364">
    <property type="entry name" value="DISEASERSIST"/>
</dbReference>
<evidence type="ECO:0000256" key="8">
    <source>
        <dbReference type="ARBA" id="ARBA00022777"/>
    </source>
</evidence>
<dbReference type="Pfam" id="PF00069">
    <property type="entry name" value="Pkinase"/>
    <property type="match status" value="1"/>
</dbReference>
<keyword evidence="4" id="KW-0808">Transferase</keyword>
<dbReference type="Gramene" id="TraesCLE_scaffold_149469_01G000100.1">
    <property type="protein sequence ID" value="TraesCLE_scaffold_149469_01G000100.1"/>
    <property type="gene ID" value="TraesCLE_scaffold_149469_01G000100"/>
</dbReference>
<dbReference type="RefSeq" id="XP_044362304.1">
    <property type="nucleotide sequence ID" value="XM_044506369.1"/>
</dbReference>
<dbReference type="FunFam" id="1.10.510.10:FF:001023">
    <property type="entry name" value="Os07g0541700 protein"/>
    <property type="match status" value="1"/>
</dbReference>
<evidence type="ECO:0000256" key="5">
    <source>
        <dbReference type="ARBA" id="ARBA00022692"/>
    </source>
</evidence>
<dbReference type="Gramene" id="TraesLDM4A03G02011090.3">
    <property type="protein sequence ID" value="TraesLDM4A03G02011090.3"/>
    <property type="gene ID" value="TraesLDM4A03G02011090"/>
</dbReference>
<evidence type="ECO:0000256" key="9">
    <source>
        <dbReference type="ARBA" id="ARBA00022821"/>
    </source>
</evidence>
<dbReference type="SMART" id="SM00220">
    <property type="entry name" value="S_TKc"/>
    <property type="match status" value="1"/>
</dbReference>
<dbReference type="Gramene" id="TraesLAC4A03G01965830.2">
    <property type="protein sequence ID" value="TraesLAC4A03G01965830.2"/>
    <property type="gene ID" value="TraesLAC4A03G01965830"/>
</dbReference>
<dbReference type="PANTHER" id="PTHR45707">
    <property type="entry name" value="C2 CALCIUM/LIPID-BINDING PLANT PHOSPHORIBOSYLTRANSFERASE FAMILY PROTEIN"/>
    <property type="match status" value="1"/>
</dbReference>
<proteinExistence type="predicted"/>
<dbReference type="Gramene" id="TraesARI4A03G02047850.3">
    <property type="protein sequence ID" value="TraesARI4A03G02047850.3"/>
    <property type="gene ID" value="TraesARI4A03G02047850"/>
</dbReference>
<dbReference type="Gramene" id="TraesMAC4A03G02011690.1">
    <property type="protein sequence ID" value="TraesMAC4A03G02011690.1"/>
    <property type="gene ID" value="TraesMAC4A03G02011690"/>
</dbReference>
<dbReference type="SUPFAM" id="SSF56112">
    <property type="entry name" value="Protein kinase-like (PK-like)"/>
    <property type="match status" value="1"/>
</dbReference>
<dbReference type="Gramene" id="TraesSYM4A03G02037810.1">
    <property type="protein sequence ID" value="TraesSYM4A03G02037810.1"/>
    <property type="gene ID" value="TraesSYM4A03G02037810"/>
</dbReference>
<dbReference type="RefSeq" id="XP_044362308.1">
    <property type="nucleotide sequence ID" value="XM_044506373.1"/>
</dbReference>
<evidence type="ECO:0000256" key="2">
    <source>
        <dbReference type="ARBA" id="ARBA00012513"/>
    </source>
</evidence>
<keyword evidence="9" id="KW-0611">Plant defense</keyword>
<dbReference type="InterPro" id="IPR000719">
    <property type="entry name" value="Prot_kinase_dom"/>
</dbReference>
<protein>
    <recommendedName>
        <fullName evidence="2">non-specific serine/threonine protein kinase</fullName>
        <ecNumber evidence="2">2.7.11.1</ecNumber>
    </recommendedName>
</protein>
<dbReference type="GO" id="GO:0005524">
    <property type="term" value="F:ATP binding"/>
    <property type="evidence" value="ECO:0007669"/>
    <property type="project" value="UniProtKB-UniRule"/>
</dbReference>
<comment type="subcellular location">
    <subcellularLocation>
        <location evidence="1">Cell membrane</location>
        <topology evidence="1">Single-pass membrane protein</topology>
    </subcellularLocation>
</comment>
<reference evidence="17" key="1">
    <citation type="submission" date="2018-08" db="EMBL/GenBank/DDBJ databases">
        <authorList>
            <person name="Rossello M."/>
        </authorList>
    </citation>
    <scope>NUCLEOTIDE SEQUENCE [LARGE SCALE GENOMIC DNA]</scope>
    <source>
        <strain evidence="17">cv. Chinese Spring</strain>
    </source>
</reference>
<dbReference type="Gene3D" id="3.80.10.10">
    <property type="entry name" value="Ribonuclease Inhibitor"/>
    <property type="match status" value="3"/>
</dbReference>
<comment type="catalytic activity">
    <reaction evidence="14">
        <text>L-seryl-[protein] + ATP = O-phospho-L-seryl-[protein] + ADP + H(+)</text>
        <dbReference type="Rhea" id="RHEA:17989"/>
        <dbReference type="Rhea" id="RHEA-COMP:9863"/>
        <dbReference type="Rhea" id="RHEA-COMP:11604"/>
        <dbReference type="ChEBI" id="CHEBI:15378"/>
        <dbReference type="ChEBI" id="CHEBI:29999"/>
        <dbReference type="ChEBI" id="CHEBI:30616"/>
        <dbReference type="ChEBI" id="CHEBI:83421"/>
        <dbReference type="ChEBI" id="CHEBI:456216"/>
        <dbReference type="EC" id="2.7.11.1"/>
    </reaction>
</comment>
<dbReference type="GeneID" id="123084847"/>
<dbReference type="Gramene" id="TraesARI4A03G02047850.2">
    <property type="protein sequence ID" value="TraesARI4A03G02047850.2"/>
    <property type="gene ID" value="TraesARI4A03G02047850"/>
</dbReference>
<evidence type="ECO:0000256" key="15">
    <source>
        <dbReference type="PROSITE-ProRule" id="PRU10141"/>
    </source>
</evidence>
<dbReference type="Pfam" id="PF23559">
    <property type="entry name" value="WHD_DRP"/>
    <property type="match status" value="1"/>
</dbReference>
<sequence length="1469" mass="165605">MTAEKRIPLHILREITNGFSEHSRIGRGGYGDVYKGVYSGREIAVKLLHVDTVLGHDDRQYINEVGNLLKVKHPNIVQLLGYCYEIQNELIEHNGANHFTRHVYRVLCFEYLQGGSLDKHLREESFAPDWSTRYKIIKGICEGLNFLHSCEPPIFHLDLKPANILLDSSMAPKLADFGLSRLFGGSHTHVTNRVVGTEAYMPPEFIKDAYISHKNDVFSLGLVMIEIIKGSSGYSGYIETDEVGQFTQKVLGNWKNRIKATSEYPLEESHQVQICIDTAMRFVEPDRNNRPNIAEVLDILSKTETHIPKRQMADVFPCPTIGLKSESNMLEMMVAELNNNEHRHCNLMPTDNSNRTVQQLADRETSSDVEQVIIGRTKEKQKILSILSESITEEMVILPIYGIGGIGKTTLAQLVFNDPKFQDYTRVWVYVSQEFNLNKIGNSIITQLTDKISNIPTKQMLHKRLKELFDGKSILIVLDDLWEENPKELDKMKVMLGLGLGSKVIIVTTRDGGLARKFCSPAVAPYKLETLTVNECWTIIKQKADFEDRIDQEQLEHIGREIATKCGGVALAAQSLGYMLNGMRSDEWESVRDSHIWNLSTSVGHEVLASLQLSYSHMSAWLKLCFSYCAIFRKGQTIAKYDLIHQWIALGFVEQSRIFDSMQLCENYVTQLLGMSFLQYSKIPWGYTQEDKYITFFTMHDLVHDLAREILAHQLNTEGNNCRYALLTDCTKSLQLSVAFPANIYSLHFRGCYGQELCDGAFSSAKCLRVLDLSECLIKKLPDCIGQLKQLRFLRAPGIRYEMVPSCITELSQLNYLNLGDSDKISALPEAIGDMTHLDLSGCVEIRELSISISFAELKQLVHLDLSRSSVSTAEALGGCTKLQYLNLSGNKEHIGRLSKAISNLIKLRYLNLSGCMNAMAPASENEIVRLLDSVCTLSNLEHLDLSKNKAYSISIPESIGNLMKLHTLYLLDCTRLKLPADLVVHASSDKFSSNISLLCLEVLTIYRLENVKSAEEARCIKRTMLRCLKAPAFVSMTCGPNRWLAHMSMTQRQVQIQKIIELRFEWTVVGGRSVDDKEVLEKLVPPTSVQRLYISGYSSVSVPNWLMGIRQHLPNLSQLYFCDFPNCNNLPSLGQLPYLRELGLCRMESLEEWNTAYTSGEPKLGALTIDQCAKLRIKPCAPRATVLWIIDSDNVLSSWEENLSHGGASSSPITKLIVKNSKVPLHQWRLLHQLPALRDLTITGCSDLTTSPKIIQQFSSLVSLSFDQAELPSWLAKVTSLQILRLSVCRSMTSLPQWLGKLASLKELQIMRCEGIRSLPDSIQQLTKLEQLTIRGCPTLVKWCESDSEENKMKLAHIRGIVPRSLMAQEEDTTKAILVAPIHGTTVMDEADPDVLYSAVMNMPGFAEEYLLVALSQLMDNTAQGSAYMAMSEEDRVSWLINFLKKYYSPRPHLIDATRKLSGKAHEV</sequence>
<keyword evidence="12" id="KW-0472">Membrane</keyword>
<dbReference type="SUPFAM" id="SSF52058">
    <property type="entry name" value="L domain-like"/>
    <property type="match status" value="2"/>
</dbReference>
<dbReference type="Gramene" id="TraesWEE_scaffold_136501_01G000100.1">
    <property type="protein sequence ID" value="TraesWEE_scaffold_136501_01G000100.1"/>
    <property type="gene ID" value="TraesWEE_scaffold_136501_01G000100"/>
</dbReference>
<evidence type="ECO:0000259" key="16">
    <source>
        <dbReference type="PROSITE" id="PS50011"/>
    </source>
</evidence>
<evidence type="ECO:0000256" key="7">
    <source>
        <dbReference type="ARBA" id="ARBA00022741"/>
    </source>
</evidence>
<dbReference type="Gramene" id="TraesSYM4A03G02037810.2">
    <property type="protein sequence ID" value="TraesSYM4A03G02037810.2"/>
    <property type="gene ID" value="TraesSYM4A03G02037810"/>
</dbReference>
<dbReference type="Gene3D" id="1.10.510.10">
    <property type="entry name" value="Transferase(Phosphotransferase) domain 1"/>
    <property type="match status" value="1"/>
</dbReference>
<dbReference type="Gramene" id="TraesLAC4A03G01965830.3">
    <property type="protein sequence ID" value="TraesLAC4A03G01965830.3"/>
    <property type="gene ID" value="TraesLAC4A03G01965830"/>
</dbReference>
<keyword evidence="7 15" id="KW-0547">Nucleotide-binding</keyword>
<evidence type="ECO:0000256" key="1">
    <source>
        <dbReference type="ARBA" id="ARBA00004162"/>
    </source>
</evidence>
<dbReference type="SMR" id="A0A3B6HQV4"/>
<dbReference type="Gene3D" id="1.10.10.10">
    <property type="entry name" value="Winged helix-like DNA-binding domain superfamily/Winged helix DNA-binding domain"/>
    <property type="match status" value="1"/>
</dbReference>
<keyword evidence="11" id="KW-1133">Transmembrane helix</keyword>
<dbReference type="InterPro" id="IPR008271">
    <property type="entry name" value="Ser/Thr_kinase_AS"/>
</dbReference>
<organism evidence="17">
    <name type="scientific">Triticum aestivum</name>
    <name type="common">Wheat</name>
    <dbReference type="NCBI Taxonomy" id="4565"/>
    <lineage>
        <taxon>Eukaryota</taxon>
        <taxon>Viridiplantae</taxon>
        <taxon>Streptophyta</taxon>
        <taxon>Embryophyta</taxon>
        <taxon>Tracheophyta</taxon>
        <taxon>Spermatophyta</taxon>
        <taxon>Magnoliopsida</taxon>
        <taxon>Liliopsida</taxon>
        <taxon>Poales</taxon>
        <taxon>Poaceae</taxon>
        <taxon>BOP clade</taxon>
        <taxon>Pooideae</taxon>
        <taxon>Triticodae</taxon>
        <taxon>Triticeae</taxon>
        <taxon>Triticinae</taxon>
        <taxon>Triticum</taxon>
    </lineage>
</organism>
<dbReference type="InterPro" id="IPR032675">
    <property type="entry name" value="LRR_dom_sf"/>
</dbReference>
<dbReference type="Gramene" id="TraesCS4A03G0049100.1">
    <property type="protein sequence ID" value="TraesCS4A03G0049100.1.CDS"/>
    <property type="gene ID" value="TraesCS4A03G0049100"/>
</dbReference>
<keyword evidence="8" id="KW-0418">Kinase</keyword>
<dbReference type="SUPFAM" id="SSF52540">
    <property type="entry name" value="P-loop containing nucleoside triphosphate hydrolases"/>
    <property type="match status" value="1"/>
</dbReference>
<dbReference type="InterPro" id="IPR036388">
    <property type="entry name" value="WH-like_DNA-bd_sf"/>
</dbReference>
<dbReference type="RefSeq" id="XP_044362303.1">
    <property type="nucleotide sequence ID" value="XM_044506368.1"/>
</dbReference>
<evidence type="ECO:0000313" key="18">
    <source>
        <dbReference type="Proteomes" id="UP000019116"/>
    </source>
</evidence>
<dbReference type="Gene3D" id="1.10.8.430">
    <property type="entry name" value="Helical domain of apoptotic protease-activating factors"/>
    <property type="match status" value="1"/>
</dbReference>
<dbReference type="InterPro" id="IPR055414">
    <property type="entry name" value="LRR_R13L4/SHOC2-like"/>
</dbReference>
<dbReference type="InterPro" id="IPR027417">
    <property type="entry name" value="P-loop_NTPase"/>
</dbReference>
<dbReference type="GO" id="GO:0004674">
    <property type="term" value="F:protein serine/threonine kinase activity"/>
    <property type="evidence" value="ECO:0007669"/>
    <property type="project" value="UniProtKB-KW"/>
</dbReference>
<dbReference type="Gene3D" id="3.40.50.300">
    <property type="entry name" value="P-loop containing nucleotide triphosphate hydrolases"/>
    <property type="match status" value="1"/>
</dbReference>
<feature type="domain" description="Protein kinase" evidence="16">
    <location>
        <begin position="19"/>
        <end position="307"/>
    </location>
</feature>
<dbReference type="Gramene" id="TraesLAC4A03G01965830.1">
    <property type="protein sequence ID" value="TraesLAC4A03G01965830.1"/>
    <property type="gene ID" value="TraesLAC4A03G01965830"/>
</dbReference>
<dbReference type="Gramene" id="TraesCS4A02G026300.1">
    <property type="protein sequence ID" value="TraesCS4A02G026300.1"/>
    <property type="gene ID" value="TraesCS4A02G026300"/>
</dbReference>
<feature type="binding site" evidence="15">
    <location>
        <position position="46"/>
    </location>
    <ligand>
        <name>ATP</name>
        <dbReference type="ChEBI" id="CHEBI:30616"/>
    </ligand>
</feature>
<dbReference type="STRING" id="4565.A0A3B6HQV4"/>
<dbReference type="Gramene" id="TraesJAG4A03G02019350.2">
    <property type="protein sequence ID" value="TraesJAG4A03G02019350.2"/>
    <property type="gene ID" value="TraesJAG4A03G02019350"/>
</dbReference>
<keyword evidence="10 15" id="KW-0067">ATP-binding</keyword>
<dbReference type="GO" id="GO:0035556">
    <property type="term" value="P:intracellular signal transduction"/>
    <property type="evidence" value="ECO:0000318"/>
    <property type="project" value="GO_Central"/>
</dbReference>
<evidence type="ECO:0000256" key="11">
    <source>
        <dbReference type="ARBA" id="ARBA00022989"/>
    </source>
</evidence>
<dbReference type="Gramene" id="TraesPARA_EIv1.0_1301350.2">
    <property type="protein sequence ID" value="TraesPARA_EIv1.0_1301350.2.CDS"/>
    <property type="gene ID" value="TraesPARA_EIv1.0_1301350"/>
</dbReference>
<dbReference type="Gramene" id="TraesSTA4A03G02008200.1">
    <property type="protein sequence ID" value="TraesSTA4A03G02008200.1"/>
    <property type="gene ID" value="TraesSTA4A03G02008200"/>
</dbReference>
<evidence type="ECO:0000256" key="4">
    <source>
        <dbReference type="ARBA" id="ARBA00022679"/>
    </source>
</evidence>
<comment type="catalytic activity">
    <reaction evidence="13">
        <text>L-threonyl-[protein] + ATP = O-phospho-L-threonyl-[protein] + ADP + H(+)</text>
        <dbReference type="Rhea" id="RHEA:46608"/>
        <dbReference type="Rhea" id="RHEA-COMP:11060"/>
        <dbReference type="Rhea" id="RHEA-COMP:11605"/>
        <dbReference type="ChEBI" id="CHEBI:15378"/>
        <dbReference type="ChEBI" id="CHEBI:30013"/>
        <dbReference type="ChEBI" id="CHEBI:30616"/>
        <dbReference type="ChEBI" id="CHEBI:61977"/>
        <dbReference type="ChEBI" id="CHEBI:456216"/>
        <dbReference type="EC" id="2.7.11.1"/>
    </reaction>
</comment>
<dbReference type="Gramene" id="TraesLDM4A03G02011090.1">
    <property type="protein sequence ID" value="TraesLDM4A03G02011090.1"/>
    <property type="gene ID" value="TraesLDM4A03G02011090"/>
</dbReference>
<evidence type="ECO:0000256" key="6">
    <source>
        <dbReference type="ARBA" id="ARBA00022737"/>
    </source>
</evidence>
<dbReference type="Pfam" id="PF23598">
    <property type="entry name" value="LRR_14"/>
    <property type="match status" value="1"/>
</dbReference>
<dbReference type="Gramene" id="TraesLAC4A03G01965830.4">
    <property type="protein sequence ID" value="TraesLAC4A03G01965830.4"/>
    <property type="gene ID" value="TraesLAC4A03G01965830"/>
</dbReference>
<dbReference type="InterPro" id="IPR042197">
    <property type="entry name" value="Apaf_helical"/>
</dbReference>
<dbReference type="Gramene" id="TraesPARA_EIv1.0_1301350.1">
    <property type="protein sequence ID" value="TraesPARA_EIv1.0_1301350.1.CDS"/>
    <property type="gene ID" value="TraesPARA_EIv1.0_1301350"/>
</dbReference>
<dbReference type="Gramene" id="TraesARI4A03G02047850.1">
    <property type="protein sequence ID" value="TraesARI4A03G02047850.1"/>
    <property type="gene ID" value="TraesARI4A03G02047850"/>
</dbReference>
<dbReference type="Pfam" id="PF25019">
    <property type="entry name" value="LRR_R13L1-DRL21"/>
    <property type="match status" value="1"/>
</dbReference>
<dbReference type="GO" id="GO:0006952">
    <property type="term" value="P:defense response"/>
    <property type="evidence" value="ECO:0007669"/>
    <property type="project" value="UniProtKB-KW"/>
</dbReference>
<evidence type="ECO:0000256" key="14">
    <source>
        <dbReference type="ARBA" id="ARBA00048679"/>
    </source>
</evidence>
<dbReference type="EnsemblPlants" id="TraesCS4A02G026300.1">
    <property type="protein sequence ID" value="TraesCS4A02G026300.1"/>
    <property type="gene ID" value="TraesCS4A02G026300"/>
</dbReference>
<accession>A0A3B6HQV4</accession>
<evidence type="ECO:0000256" key="10">
    <source>
        <dbReference type="ARBA" id="ARBA00022840"/>
    </source>
</evidence>
<dbReference type="Gramene" id="TraesPARA_EIv1.0_1301350.5">
    <property type="protein sequence ID" value="TraesPARA_EIv1.0_1301350.5.CDS"/>
    <property type="gene ID" value="TraesPARA_EIv1.0_1301350"/>
</dbReference>
<dbReference type="RefSeq" id="XP_044362306.1">
    <property type="nucleotide sequence ID" value="XM_044506371.1"/>
</dbReference>
<dbReference type="OMA" id="KLELLWF"/>
<keyword evidence="18" id="KW-1185">Reference proteome</keyword>
<gene>
    <name evidence="17" type="primary">LOC123084847</name>
</gene>
<keyword evidence="3" id="KW-0723">Serine/threonine-protein kinase</keyword>